<evidence type="ECO:0000256" key="4">
    <source>
        <dbReference type="ARBA" id="ARBA00022989"/>
    </source>
</evidence>
<feature type="compositionally biased region" description="Polar residues" evidence="6">
    <location>
        <begin position="1"/>
        <end position="20"/>
    </location>
</feature>
<dbReference type="GO" id="GO:0042910">
    <property type="term" value="F:xenobiotic transmembrane transporter activity"/>
    <property type="evidence" value="ECO:0007669"/>
    <property type="project" value="InterPro"/>
</dbReference>
<dbReference type="STRING" id="1173061.A0A0J9XE15"/>
<evidence type="ECO:0000256" key="6">
    <source>
        <dbReference type="SAM" id="MobiDB-lite"/>
    </source>
</evidence>
<dbReference type="Pfam" id="PF01554">
    <property type="entry name" value="MatE"/>
    <property type="match status" value="2"/>
</dbReference>
<dbReference type="AlphaFoldDB" id="A0A0J9XE15"/>
<feature type="region of interest" description="Disordered" evidence="6">
    <location>
        <begin position="69"/>
        <end position="92"/>
    </location>
</feature>
<feature type="transmembrane region" description="Helical" evidence="7">
    <location>
        <begin position="313"/>
        <end position="336"/>
    </location>
</feature>
<dbReference type="GO" id="GO:1990961">
    <property type="term" value="P:xenobiotic detoxification by transmembrane export across the plasma membrane"/>
    <property type="evidence" value="ECO:0007669"/>
    <property type="project" value="InterPro"/>
</dbReference>
<dbReference type="Proteomes" id="UP000242525">
    <property type="component" value="Unassembled WGS sequence"/>
</dbReference>
<comment type="caution">
    <text evidence="8">The sequence shown here is derived from an EMBL/GenBank/DDBJ whole genome shotgun (WGS) entry which is preliminary data.</text>
</comment>
<proteinExistence type="inferred from homology"/>
<name>A0A0J9XE15_GEOCN</name>
<accession>A0A0J9XE15</accession>
<evidence type="ECO:0000313" key="8">
    <source>
        <dbReference type="EMBL" id="CDO55609.1"/>
    </source>
</evidence>
<dbReference type="PANTHER" id="PTHR11206">
    <property type="entry name" value="MULTIDRUG RESISTANCE PROTEIN"/>
    <property type="match status" value="1"/>
</dbReference>
<feature type="compositionally biased region" description="Low complexity" evidence="6">
    <location>
        <begin position="82"/>
        <end position="92"/>
    </location>
</feature>
<dbReference type="GO" id="GO:0016020">
    <property type="term" value="C:membrane"/>
    <property type="evidence" value="ECO:0007669"/>
    <property type="project" value="UniProtKB-SubCell"/>
</dbReference>
<keyword evidence="3 7" id="KW-0812">Transmembrane</keyword>
<evidence type="ECO:0000313" key="9">
    <source>
        <dbReference type="Proteomes" id="UP000242525"/>
    </source>
</evidence>
<evidence type="ECO:0000256" key="7">
    <source>
        <dbReference type="SAM" id="Phobius"/>
    </source>
</evidence>
<sequence>MSQPIPTSSKNNKPSQTQFGRSPRRDYISFGSVGKPGVFLGGSLPRRTSYDLSTEERRHLLDEEQELLADNHIKTPQRPAPRRNSSSGNAAGRAATIATTYGSILRESEPLLEELEEENTEAANESTPLVSNIKAIEEEEDEIIKAAWDDAIANGNIQTSYRREYVVLLRNTFPVSMAFLLQYSLTVVSIFCVGHLGKNELSAVSLAAMIANISGYGIVQGIATCLDTLAAQSFGRGDNEMVGIYTQRCFILMCLTLTPIVLIWVNAKPFLLAIVPEVECCELASQYLKILSTGIPPYVIFELSKHYLQAQGIFHANTYVLIFCAPLNVILNYVLVWDKNIGIGFIGAPIAVVLTDYLMAILSVCYVIYIEGHQCWHGWSKEALRNWGYMSHLALSGVLTIEAEWLAFEILTFAAARLGTTELATQTVLSTMCVLCYQIPMGMGIAASTRVGNLVGAGLGQSAAIASKASIYVGAIFGTLNGLILFALRDKVGALFSNDEDVIRMTAEILPYGAMYQINDALSAVTGGLLRGQGRQNISGYVNLIFYYIFALPVGLYLCFGLDWQLAGLWIGICVALVSVSVIQIIVVIKADWEQIIQKSIEEFEHENEENNV</sequence>
<feature type="transmembrane region" description="Helical" evidence="7">
    <location>
        <begin position="541"/>
        <end position="560"/>
    </location>
</feature>
<dbReference type="GO" id="GO:0015297">
    <property type="term" value="F:antiporter activity"/>
    <property type="evidence" value="ECO:0007669"/>
    <property type="project" value="InterPro"/>
</dbReference>
<feature type="region of interest" description="Disordered" evidence="6">
    <location>
        <begin position="1"/>
        <end position="51"/>
    </location>
</feature>
<keyword evidence="5 7" id="KW-0472">Membrane</keyword>
<evidence type="ECO:0000256" key="2">
    <source>
        <dbReference type="ARBA" id="ARBA00010199"/>
    </source>
</evidence>
<feature type="transmembrane region" description="Helical" evidence="7">
    <location>
        <begin position="469"/>
        <end position="488"/>
    </location>
</feature>
<evidence type="ECO:0000256" key="1">
    <source>
        <dbReference type="ARBA" id="ARBA00004141"/>
    </source>
</evidence>
<feature type="transmembrane region" description="Helical" evidence="7">
    <location>
        <begin position="203"/>
        <end position="229"/>
    </location>
</feature>
<dbReference type="InterPro" id="IPR045069">
    <property type="entry name" value="MATE_euk"/>
</dbReference>
<dbReference type="CDD" id="cd13132">
    <property type="entry name" value="MATE_eukaryotic"/>
    <property type="match status" value="1"/>
</dbReference>
<dbReference type="NCBIfam" id="TIGR00797">
    <property type="entry name" value="matE"/>
    <property type="match status" value="1"/>
</dbReference>
<feature type="transmembrane region" description="Helical" evidence="7">
    <location>
        <begin position="566"/>
        <end position="589"/>
    </location>
</feature>
<comment type="subcellular location">
    <subcellularLocation>
        <location evidence="1">Membrane</location>
        <topology evidence="1">Multi-pass membrane protein</topology>
    </subcellularLocation>
</comment>
<keyword evidence="4 7" id="KW-1133">Transmembrane helix</keyword>
<keyword evidence="9" id="KW-1185">Reference proteome</keyword>
<organism evidence="8 9">
    <name type="scientific">Geotrichum candidum</name>
    <name type="common">Oospora lactis</name>
    <name type="synonym">Dipodascus geotrichum</name>
    <dbReference type="NCBI Taxonomy" id="1173061"/>
    <lineage>
        <taxon>Eukaryota</taxon>
        <taxon>Fungi</taxon>
        <taxon>Dikarya</taxon>
        <taxon>Ascomycota</taxon>
        <taxon>Saccharomycotina</taxon>
        <taxon>Dipodascomycetes</taxon>
        <taxon>Dipodascales</taxon>
        <taxon>Dipodascaceae</taxon>
        <taxon>Geotrichum</taxon>
    </lineage>
</organism>
<reference evidence="8" key="1">
    <citation type="submission" date="2014-03" db="EMBL/GenBank/DDBJ databases">
        <authorList>
            <person name="Casaregola S."/>
        </authorList>
    </citation>
    <scope>NUCLEOTIDE SEQUENCE [LARGE SCALE GENOMIC DNA]</scope>
    <source>
        <strain evidence="8">CLIB 918</strain>
    </source>
</reference>
<dbReference type="EMBL" id="CCBN010000011">
    <property type="protein sequence ID" value="CDO55609.1"/>
    <property type="molecule type" value="Genomic_DNA"/>
</dbReference>
<evidence type="ECO:0000256" key="3">
    <source>
        <dbReference type="ARBA" id="ARBA00022692"/>
    </source>
</evidence>
<comment type="similarity">
    <text evidence="2">Belongs to the multi antimicrobial extrusion (MATE) (TC 2.A.66.1) family.</text>
</comment>
<evidence type="ECO:0000256" key="5">
    <source>
        <dbReference type="ARBA" id="ARBA00023136"/>
    </source>
</evidence>
<gene>
    <name evidence="8" type="ORF">BN980_GECA11s03761g</name>
</gene>
<dbReference type="OrthoDB" id="2126698at2759"/>
<feature type="transmembrane region" description="Helical" evidence="7">
    <location>
        <begin position="343"/>
        <end position="369"/>
    </location>
</feature>
<protein>
    <submittedName>
        <fullName evidence="8">Similar to Saccharomyces cerevisiae YHR032W ERC1 Member of the multi-drug and toxin extrusion (MATE) family of the multidrug/oligosaccharidyl-lipid/polysaccharide (MOP) exporter superfamily</fullName>
    </submittedName>
</protein>
<feature type="transmembrane region" description="Helical" evidence="7">
    <location>
        <begin position="249"/>
        <end position="267"/>
    </location>
</feature>
<feature type="transmembrane region" description="Helical" evidence="7">
    <location>
        <begin position="428"/>
        <end position="449"/>
    </location>
</feature>
<dbReference type="InterPro" id="IPR002528">
    <property type="entry name" value="MATE_fam"/>
</dbReference>
<feature type="transmembrane region" description="Helical" evidence="7">
    <location>
        <begin position="172"/>
        <end position="197"/>
    </location>
</feature>